<feature type="signal peptide" evidence="2">
    <location>
        <begin position="1"/>
        <end position="19"/>
    </location>
</feature>
<dbReference type="KEGG" id="wfu:AXE80_11115"/>
<gene>
    <name evidence="4" type="ORF">AXE80_11115</name>
</gene>
<dbReference type="STRING" id="1790137.AXE80_11115"/>
<keyword evidence="2" id="KW-0732">Signal</keyword>
<dbReference type="PANTHER" id="PTHR47245:SF2">
    <property type="entry name" value="PEPTIDYL-PROLYL CIS-TRANS ISOMERASE HP_0175-RELATED"/>
    <property type="match status" value="1"/>
</dbReference>
<dbReference type="SUPFAM" id="SSF54534">
    <property type="entry name" value="FKBP-like"/>
    <property type="match status" value="2"/>
</dbReference>
<dbReference type="AlphaFoldDB" id="A0A1B1Y7P0"/>
<evidence type="ECO:0000256" key="2">
    <source>
        <dbReference type="SAM" id="SignalP"/>
    </source>
</evidence>
<dbReference type="Pfam" id="PF00639">
    <property type="entry name" value="Rotamase"/>
    <property type="match status" value="1"/>
</dbReference>
<evidence type="ECO:0000259" key="3">
    <source>
        <dbReference type="PROSITE" id="PS50198"/>
    </source>
</evidence>
<accession>A0A1B1Y7P0</accession>
<keyword evidence="1" id="KW-0697">Rotamase</keyword>
<keyword evidence="1" id="KW-0413">Isomerase</keyword>
<feature type="chain" id="PRO_5008532586" description="PpiC domain-containing protein" evidence="2">
    <location>
        <begin position="20"/>
        <end position="530"/>
    </location>
</feature>
<keyword evidence="5" id="KW-1185">Reference proteome</keyword>
<dbReference type="Pfam" id="PF13616">
    <property type="entry name" value="Rotamase_3"/>
    <property type="match status" value="1"/>
</dbReference>
<dbReference type="Proteomes" id="UP000092967">
    <property type="component" value="Chromosome"/>
</dbReference>
<reference evidence="4 5" key="1">
    <citation type="submission" date="2016-02" db="EMBL/GenBank/DDBJ databases">
        <authorList>
            <person name="Wen L."/>
            <person name="He K."/>
            <person name="Yang H."/>
        </authorList>
    </citation>
    <scope>NUCLEOTIDE SEQUENCE [LARGE SCALE GENOMIC DNA]</scope>
    <source>
        <strain evidence="4 5">CZ1127</strain>
    </source>
</reference>
<dbReference type="InterPro" id="IPR050245">
    <property type="entry name" value="PrsA_foldase"/>
</dbReference>
<dbReference type="GO" id="GO:0003755">
    <property type="term" value="F:peptidyl-prolyl cis-trans isomerase activity"/>
    <property type="evidence" value="ECO:0007669"/>
    <property type="project" value="UniProtKB-KW"/>
</dbReference>
<dbReference type="Gene3D" id="3.10.50.40">
    <property type="match status" value="2"/>
</dbReference>
<dbReference type="InterPro" id="IPR046357">
    <property type="entry name" value="PPIase_dom_sf"/>
</dbReference>
<evidence type="ECO:0000256" key="1">
    <source>
        <dbReference type="PROSITE-ProRule" id="PRU00278"/>
    </source>
</evidence>
<dbReference type="OrthoDB" id="14196at2"/>
<dbReference type="PROSITE" id="PS50198">
    <property type="entry name" value="PPIC_PPIASE_2"/>
    <property type="match status" value="2"/>
</dbReference>
<dbReference type="RefSeq" id="WP_068827291.1">
    <property type="nucleotide sequence ID" value="NZ_CP014224.1"/>
</dbReference>
<protein>
    <recommendedName>
        <fullName evidence="3">PpiC domain-containing protein</fullName>
    </recommendedName>
</protein>
<evidence type="ECO:0000313" key="5">
    <source>
        <dbReference type="Proteomes" id="UP000092967"/>
    </source>
</evidence>
<feature type="domain" description="PpiC" evidence="3">
    <location>
        <begin position="117"/>
        <end position="215"/>
    </location>
</feature>
<proteinExistence type="predicted"/>
<feature type="domain" description="PpiC" evidence="3">
    <location>
        <begin position="220"/>
        <end position="316"/>
    </location>
</feature>
<dbReference type="InterPro" id="IPR000297">
    <property type="entry name" value="PPIase_PpiC"/>
</dbReference>
<sequence length="530" mass="61648">MKKYFLGIAMLLMSLNSSAQKKDKVLFKIDGEPTYVSEFKKLFKQKDANILEKDFREDLQLMVDYKLKLKEAEKEGLDTIKSIKNELAKYKRDLAAPFLTDDETLQDLLQEAYYRTENKIKASHILIAFKGNDTIEAYNKIKDIQAQINNGVDFGDLAIKYSDDKSAIQNRGSLGYFTAFRMVYPFEDAAYKTPVGEVSDIVKSQFGYHIIKVEDIAKSEGKVKVAHIMVAGLDTAKQSKIDSIYQKLQAGENFEDLAKEFSDDKGSSNSGGVLKPFEKGRLPIEFEKVAFSMSEPNTYSKPFKTPYGWHVVKFIEKEPIQPFEELKEELKKKVLNDERGKKPKEVAFAKMEAKYNVEVNKEALKVFESNKVYNIPTDSLQQVLFTINGESYLQDGFAKYVKNRRTKQPVTYFDDYKNEQLKEYVIDHLEDQNEDYKAILDSYRNGLEIFELMKIHIWDVPSNEPELVKAYYEKHIENYQAKGESFEDVKGYVESDYQDKVQKEWMESLRNQSKIKYYKRQVKKLEKTYQ</sequence>
<name>A0A1B1Y7P0_9FLAO</name>
<organism evidence="4 5">
    <name type="scientific">Wenyingzhuangia fucanilytica</name>
    <dbReference type="NCBI Taxonomy" id="1790137"/>
    <lineage>
        <taxon>Bacteria</taxon>
        <taxon>Pseudomonadati</taxon>
        <taxon>Bacteroidota</taxon>
        <taxon>Flavobacteriia</taxon>
        <taxon>Flavobacteriales</taxon>
        <taxon>Flavobacteriaceae</taxon>
        <taxon>Wenyingzhuangia</taxon>
    </lineage>
</organism>
<dbReference type="InterPro" id="IPR023058">
    <property type="entry name" value="PPIase_PpiC_CS"/>
</dbReference>
<dbReference type="PROSITE" id="PS01096">
    <property type="entry name" value="PPIC_PPIASE_1"/>
    <property type="match status" value="1"/>
</dbReference>
<dbReference type="EMBL" id="CP014224">
    <property type="protein sequence ID" value="ANW96793.1"/>
    <property type="molecule type" value="Genomic_DNA"/>
</dbReference>
<evidence type="ECO:0000313" key="4">
    <source>
        <dbReference type="EMBL" id="ANW96793.1"/>
    </source>
</evidence>
<dbReference type="PANTHER" id="PTHR47245">
    <property type="entry name" value="PEPTIDYLPROLYL ISOMERASE"/>
    <property type="match status" value="1"/>
</dbReference>